<sequence length="169" mass="19719">MKHIISVLLLTFVPLLLSAQETNPKEHSFFTPLIDKEWTGNGILMGKDATFIMNWERLWEGKFIKLQFQNNQKLEDNNEIIFMATAYYQIVNEMDVRGHWFDSRGISFPLRGTIDKNTMTILWGNEDTEQGKTVYHHQRDSDNVTVEDFILNKGEYFKFGSATYTINKG</sequence>
<proteinExistence type="predicted"/>
<accession>A0A285MTC1</accession>
<dbReference type="RefSeq" id="WP_097045387.1">
    <property type="nucleotide sequence ID" value="NZ_OBEH01000002.1"/>
</dbReference>
<dbReference type="EMBL" id="OBEH01000002">
    <property type="protein sequence ID" value="SNY99933.1"/>
    <property type="molecule type" value="Genomic_DNA"/>
</dbReference>
<keyword evidence="1" id="KW-0732">Signal</keyword>
<dbReference type="AlphaFoldDB" id="A0A285MTC1"/>
<evidence type="ECO:0000313" key="2">
    <source>
        <dbReference type="EMBL" id="SNY99933.1"/>
    </source>
</evidence>
<evidence type="ECO:0008006" key="4">
    <source>
        <dbReference type="Google" id="ProtNLM"/>
    </source>
</evidence>
<evidence type="ECO:0000313" key="3">
    <source>
        <dbReference type="Proteomes" id="UP000219048"/>
    </source>
</evidence>
<gene>
    <name evidence="2" type="ORF">SAMN06265377_1748</name>
</gene>
<evidence type="ECO:0000256" key="1">
    <source>
        <dbReference type="SAM" id="SignalP"/>
    </source>
</evidence>
<feature type="signal peptide" evidence="1">
    <location>
        <begin position="1"/>
        <end position="19"/>
    </location>
</feature>
<keyword evidence="3" id="KW-1185">Reference proteome</keyword>
<reference evidence="3" key="1">
    <citation type="submission" date="2017-09" db="EMBL/GenBank/DDBJ databases">
        <authorList>
            <person name="Varghese N."/>
            <person name="Submissions S."/>
        </authorList>
    </citation>
    <scope>NUCLEOTIDE SEQUENCE [LARGE SCALE GENOMIC DNA]</scope>
    <source>
        <strain evidence="3">DSM 25885</strain>
    </source>
</reference>
<feature type="chain" id="PRO_5012741333" description="DUF1579 domain-containing protein" evidence="1">
    <location>
        <begin position="20"/>
        <end position="169"/>
    </location>
</feature>
<organism evidence="2 3">
    <name type="scientific">Flagellimonas pacifica</name>
    <dbReference type="NCBI Taxonomy" id="1247520"/>
    <lineage>
        <taxon>Bacteria</taxon>
        <taxon>Pseudomonadati</taxon>
        <taxon>Bacteroidota</taxon>
        <taxon>Flavobacteriia</taxon>
        <taxon>Flavobacteriales</taxon>
        <taxon>Flavobacteriaceae</taxon>
        <taxon>Flagellimonas</taxon>
    </lineage>
</organism>
<name>A0A285MTC1_9FLAO</name>
<dbReference type="OrthoDB" id="1449201at2"/>
<dbReference type="Proteomes" id="UP000219048">
    <property type="component" value="Unassembled WGS sequence"/>
</dbReference>
<protein>
    <recommendedName>
        <fullName evidence="4">DUF1579 domain-containing protein</fullName>
    </recommendedName>
</protein>